<dbReference type="EMBL" id="FLRD01000084">
    <property type="protein sequence ID" value="SBT35521.1"/>
    <property type="molecule type" value="Genomic_DNA"/>
</dbReference>
<protein>
    <submittedName>
        <fullName evidence="2">Uncharacterized protein</fullName>
    </submittedName>
</protein>
<evidence type="ECO:0000256" key="1">
    <source>
        <dbReference type="SAM" id="MobiDB-lite"/>
    </source>
</evidence>
<accession>A0A1A8YVP5</accession>
<evidence type="ECO:0000313" key="3">
    <source>
        <dbReference type="Proteomes" id="UP000078555"/>
    </source>
</evidence>
<gene>
    <name evidence="2" type="ORF">POVWA1_027740</name>
</gene>
<organism evidence="2 3">
    <name type="scientific">Plasmodium ovale wallikeri</name>
    <dbReference type="NCBI Taxonomy" id="864142"/>
    <lineage>
        <taxon>Eukaryota</taxon>
        <taxon>Sar</taxon>
        <taxon>Alveolata</taxon>
        <taxon>Apicomplexa</taxon>
        <taxon>Aconoidasida</taxon>
        <taxon>Haemosporida</taxon>
        <taxon>Plasmodiidae</taxon>
        <taxon>Plasmodium</taxon>
        <taxon>Plasmodium (Plasmodium)</taxon>
    </lineage>
</organism>
<evidence type="ECO:0000313" key="2">
    <source>
        <dbReference type="EMBL" id="SBT35521.1"/>
    </source>
</evidence>
<dbReference type="AlphaFoldDB" id="A0A1A8YVP5"/>
<dbReference type="Proteomes" id="UP000078555">
    <property type="component" value="Unassembled WGS sequence"/>
</dbReference>
<feature type="region of interest" description="Disordered" evidence="1">
    <location>
        <begin position="34"/>
        <end position="76"/>
    </location>
</feature>
<sequence length="205" mass="23991">MDNNYFLQTFEDVNEGTLPAPLIRHSHECRSFNNMRRRKSKKGVTSTADTYLEDPIHAEDDRNDNEEEEEEEKKKKSEGWSGTYMCVNTNKYNGKCYHKKMAVISDLHLHLTLGEALTHLLNFYLQKKIISRNFYNRLLHSFQLAIIDTLNDLKDSKETRWRIKGTLLNSKKENNIHLLCVENAFLSLNKIVLHLPLLKIKSIDV</sequence>
<feature type="compositionally biased region" description="Acidic residues" evidence="1">
    <location>
        <begin position="61"/>
        <end position="71"/>
    </location>
</feature>
<keyword evidence="3" id="KW-1185">Reference proteome</keyword>
<reference evidence="3" key="1">
    <citation type="submission" date="2016-05" db="EMBL/GenBank/DDBJ databases">
        <authorList>
            <person name="Naeem Raeece"/>
        </authorList>
    </citation>
    <scope>NUCLEOTIDE SEQUENCE [LARGE SCALE GENOMIC DNA]</scope>
</reference>
<proteinExistence type="predicted"/>
<name>A0A1A8YVP5_PLAOA</name>